<feature type="region of interest" description="Disordered" evidence="1">
    <location>
        <begin position="1"/>
        <end position="26"/>
    </location>
</feature>
<name>A0A2N9HLZ9_FAGSY</name>
<keyword evidence="2" id="KW-0812">Transmembrane</keyword>
<keyword evidence="2" id="KW-1133">Transmembrane helix</keyword>
<proteinExistence type="predicted"/>
<accession>A0A2N9HLZ9</accession>
<evidence type="ECO:0000313" key="3">
    <source>
        <dbReference type="EMBL" id="SPD12740.1"/>
    </source>
</evidence>
<dbReference type="AlphaFoldDB" id="A0A2N9HLZ9"/>
<gene>
    <name evidence="3" type="ORF">FSB_LOCUS40622</name>
</gene>
<keyword evidence="2" id="KW-0472">Membrane</keyword>
<evidence type="ECO:0000256" key="1">
    <source>
        <dbReference type="SAM" id="MobiDB-lite"/>
    </source>
</evidence>
<evidence type="ECO:0000256" key="2">
    <source>
        <dbReference type="SAM" id="Phobius"/>
    </source>
</evidence>
<reference evidence="3" key="1">
    <citation type="submission" date="2018-02" db="EMBL/GenBank/DDBJ databases">
        <authorList>
            <person name="Cohen D.B."/>
            <person name="Kent A.D."/>
        </authorList>
    </citation>
    <scope>NUCLEOTIDE SEQUENCE</scope>
</reference>
<sequence length="85" mass="8415">MGTPGVRCSGTPAPSPSLSHGSSPALLSHTAPGGGVYGGFVVVMGLSGRRLRWPIWPWGGAAVGALGVGATSTHKIDGFCVMGLV</sequence>
<protein>
    <submittedName>
        <fullName evidence="3">Uncharacterized protein</fullName>
    </submittedName>
</protein>
<feature type="transmembrane region" description="Helical" evidence="2">
    <location>
        <begin position="26"/>
        <end position="46"/>
    </location>
</feature>
<dbReference type="EMBL" id="OIVN01003662">
    <property type="protein sequence ID" value="SPD12740.1"/>
    <property type="molecule type" value="Genomic_DNA"/>
</dbReference>
<organism evidence="3">
    <name type="scientific">Fagus sylvatica</name>
    <name type="common">Beechnut</name>
    <dbReference type="NCBI Taxonomy" id="28930"/>
    <lineage>
        <taxon>Eukaryota</taxon>
        <taxon>Viridiplantae</taxon>
        <taxon>Streptophyta</taxon>
        <taxon>Embryophyta</taxon>
        <taxon>Tracheophyta</taxon>
        <taxon>Spermatophyta</taxon>
        <taxon>Magnoliopsida</taxon>
        <taxon>eudicotyledons</taxon>
        <taxon>Gunneridae</taxon>
        <taxon>Pentapetalae</taxon>
        <taxon>rosids</taxon>
        <taxon>fabids</taxon>
        <taxon>Fagales</taxon>
        <taxon>Fagaceae</taxon>
        <taxon>Fagus</taxon>
    </lineage>
</organism>